<evidence type="ECO:0000313" key="2">
    <source>
        <dbReference type="EMBL" id="KAA6308574.1"/>
    </source>
</evidence>
<dbReference type="InterPro" id="IPR019405">
    <property type="entry name" value="Lactonase_7-beta_prop"/>
</dbReference>
<gene>
    <name evidence="2" type="ORF">EZS27_039787</name>
</gene>
<dbReference type="EMBL" id="SNRY01008420">
    <property type="protein sequence ID" value="KAA6308574.1"/>
    <property type="molecule type" value="Genomic_DNA"/>
</dbReference>
<dbReference type="GO" id="GO:0005829">
    <property type="term" value="C:cytosol"/>
    <property type="evidence" value="ECO:0007669"/>
    <property type="project" value="TreeGrafter"/>
</dbReference>
<dbReference type="InterPro" id="IPR011048">
    <property type="entry name" value="Haem_d1_sf"/>
</dbReference>
<dbReference type="PANTHER" id="PTHR30344">
    <property type="entry name" value="6-PHOSPHOGLUCONOLACTONASE-RELATED"/>
    <property type="match status" value="1"/>
</dbReference>
<accession>A0A5J4PIY7</accession>
<dbReference type="Gene3D" id="2.130.10.10">
    <property type="entry name" value="YVTN repeat-like/Quinoprotein amine dehydrogenase"/>
    <property type="match status" value="1"/>
</dbReference>
<proteinExistence type="inferred from homology"/>
<dbReference type="AlphaFoldDB" id="A0A5J4PIY7"/>
<keyword evidence="2" id="KW-0378">Hydrolase</keyword>
<feature type="non-terminal residue" evidence="2">
    <location>
        <position position="98"/>
    </location>
</feature>
<dbReference type="GO" id="GO:0017057">
    <property type="term" value="F:6-phosphogluconolactonase activity"/>
    <property type="evidence" value="ECO:0007669"/>
    <property type="project" value="UniProtKB-EC"/>
</dbReference>
<sequence length="98" mass="10637">MDVPRHIAFAPNGKYAYLINELLGQVTAFTYNSGMLNEIQTIAADTVDARGSADIRVSPDGKFLYASNRLKADGIAIFKIDETTGTLTKVGYQLTGIH</sequence>
<comment type="similarity">
    <text evidence="1">Belongs to the cycloisomerase 2 family.</text>
</comment>
<dbReference type="InterPro" id="IPR050282">
    <property type="entry name" value="Cycloisomerase_2"/>
</dbReference>
<reference evidence="2" key="1">
    <citation type="submission" date="2019-03" db="EMBL/GenBank/DDBJ databases">
        <title>Single cell metagenomics reveals metabolic interactions within the superorganism composed of flagellate Streblomastix strix and complex community of Bacteroidetes bacteria on its surface.</title>
        <authorList>
            <person name="Treitli S.C."/>
            <person name="Kolisko M."/>
            <person name="Husnik F."/>
            <person name="Keeling P."/>
            <person name="Hampl V."/>
        </authorList>
    </citation>
    <scope>NUCLEOTIDE SEQUENCE</scope>
    <source>
        <strain evidence="2">STM</strain>
    </source>
</reference>
<protein>
    <submittedName>
        <fullName evidence="2">6-phosphogluconolactonase</fullName>
        <ecNumber evidence="2">3.1.1.31</ecNumber>
    </submittedName>
</protein>
<name>A0A5J4PIY7_9ZZZZ</name>
<dbReference type="EC" id="3.1.1.31" evidence="2"/>
<dbReference type="SUPFAM" id="SSF51004">
    <property type="entry name" value="C-terminal (heme d1) domain of cytochrome cd1-nitrite reductase"/>
    <property type="match status" value="1"/>
</dbReference>
<dbReference type="PANTHER" id="PTHR30344:SF1">
    <property type="entry name" value="6-PHOSPHOGLUCONOLACTONASE"/>
    <property type="match status" value="1"/>
</dbReference>
<evidence type="ECO:0000256" key="1">
    <source>
        <dbReference type="ARBA" id="ARBA00005564"/>
    </source>
</evidence>
<dbReference type="InterPro" id="IPR015943">
    <property type="entry name" value="WD40/YVTN_repeat-like_dom_sf"/>
</dbReference>
<comment type="caution">
    <text evidence="2">The sequence shown here is derived from an EMBL/GenBank/DDBJ whole genome shotgun (WGS) entry which is preliminary data.</text>
</comment>
<organism evidence="2">
    <name type="scientific">termite gut metagenome</name>
    <dbReference type="NCBI Taxonomy" id="433724"/>
    <lineage>
        <taxon>unclassified sequences</taxon>
        <taxon>metagenomes</taxon>
        <taxon>organismal metagenomes</taxon>
    </lineage>
</organism>
<dbReference type="Pfam" id="PF10282">
    <property type="entry name" value="Lactonase"/>
    <property type="match status" value="1"/>
</dbReference>